<evidence type="ECO:0000313" key="3">
    <source>
        <dbReference type="Proteomes" id="UP000076830"/>
    </source>
</evidence>
<feature type="region of interest" description="Disordered" evidence="1">
    <location>
        <begin position="506"/>
        <end position="526"/>
    </location>
</feature>
<sequence>MQSVERWVSPVGLRSLAVVVLALVSLAAASVTALDFTPHGTQPGLLSDLNDASTCSSCHRGYDATTARFLPHNTWGGSMMANAARDPLFWAALDVANNDIPGVGDYCIRCHTPRGWLRGHSTKPGNGGAPNPQGALGCLLEGSYDHDAGKLNDYGGVDCHFCHRLMPSGPQSQPLFVENANFWVDDAQECLTPDGSGYGGPCRRGPYTYTEGNLTPPHGWVYSSYHESSAICGNCHNVTSPQTDAGTYAQTLRLNNGTDTGIPFPIERTYAEWNQSLFADAIFRDGLTEVPQGTPAVVRAEQCQQCHMRDSQDPAAKACQQNPPGSRTGNLPIHDLVGGNTWIPAIIKGQYGGQSGLGRDGDYDQAVAAARLMLESSAQVGATVTAYTAPTPGSAGSVSANVDIVNLSGHKLPTGYAEGRRMWINVQVRDGNANVVAESAAYNPATAVLTQDAQAKVYEALQGIWDPGSSTCKTEEAGRKLFHFVLNNCVAKDNRIPPLGFRAKTTADPNGYETQPVGYTYPETSPGSGVLVNRDRTPYTFAIPAGTQGPISLRVSLRYQTSSKEYIEFLRDEAVEHGFAAENTLCSGGPDRPFDVGPQSQSRGEYMYSLWNNPAYGKSPPEDIQVVTIPAARPAR</sequence>
<dbReference type="SUPFAM" id="SSF48695">
    <property type="entry name" value="Multiheme cytochromes"/>
    <property type="match status" value="1"/>
</dbReference>
<name>A0A160DUN2_9GAMM</name>
<dbReference type="InterPro" id="IPR036280">
    <property type="entry name" value="Multihaem_cyt_sf"/>
</dbReference>
<dbReference type="Gene3D" id="1.10.1130.10">
    <property type="entry name" value="Flavocytochrome C3, Chain A"/>
    <property type="match status" value="1"/>
</dbReference>
<dbReference type="EMBL" id="CP015249">
    <property type="protein sequence ID" value="ANB17974.1"/>
    <property type="molecule type" value="Genomic_DNA"/>
</dbReference>
<evidence type="ECO:0000313" key="2">
    <source>
        <dbReference type="EMBL" id="ANB17974.1"/>
    </source>
</evidence>
<dbReference type="AlphaFoldDB" id="A0A160DUN2"/>
<evidence type="ECO:0000256" key="1">
    <source>
        <dbReference type="SAM" id="MobiDB-lite"/>
    </source>
</evidence>
<dbReference type="STRING" id="1300342.I596_1952"/>
<keyword evidence="3" id="KW-1185">Reference proteome</keyword>
<accession>A0A160DUN2</accession>
<reference evidence="2 3" key="1">
    <citation type="submission" date="2016-04" db="EMBL/GenBank/DDBJ databases">
        <title>Complete genome sequence of Dokdonella koreensis DS-123T.</title>
        <authorList>
            <person name="Kim J.F."/>
            <person name="Lee H."/>
            <person name="Kwak M.-J."/>
        </authorList>
    </citation>
    <scope>NUCLEOTIDE SEQUENCE [LARGE SCALE GENOMIC DNA]</scope>
    <source>
        <strain evidence="2 3">DS-123</strain>
    </source>
</reference>
<protein>
    <submittedName>
        <fullName evidence="2">Fibronectin type III domain-containing protein</fullName>
    </submittedName>
</protein>
<gene>
    <name evidence="2" type="ORF">I596_1952</name>
</gene>
<proteinExistence type="predicted"/>
<dbReference type="KEGG" id="dko:I596_1952"/>
<dbReference type="Proteomes" id="UP000076830">
    <property type="component" value="Chromosome"/>
</dbReference>
<organism evidence="2 3">
    <name type="scientific">Dokdonella koreensis DS-123</name>
    <dbReference type="NCBI Taxonomy" id="1300342"/>
    <lineage>
        <taxon>Bacteria</taxon>
        <taxon>Pseudomonadati</taxon>
        <taxon>Pseudomonadota</taxon>
        <taxon>Gammaproteobacteria</taxon>
        <taxon>Lysobacterales</taxon>
        <taxon>Rhodanobacteraceae</taxon>
        <taxon>Dokdonella</taxon>
    </lineage>
</organism>